<dbReference type="PANTHER" id="PTHR10791">
    <property type="entry name" value="RAG1-ACTIVATING PROTEIN 1"/>
    <property type="match status" value="1"/>
</dbReference>
<name>A0A507CFH7_9FUNG</name>
<dbReference type="GO" id="GO:0051119">
    <property type="term" value="F:sugar transmembrane transporter activity"/>
    <property type="evidence" value="ECO:0007669"/>
    <property type="project" value="InterPro"/>
</dbReference>
<dbReference type="OrthoDB" id="409725at2759"/>
<evidence type="ECO:0000256" key="4">
    <source>
        <dbReference type="ARBA" id="ARBA00021741"/>
    </source>
</evidence>
<accession>A0A507CFH7</accession>
<feature type="transmembrane region" description="Helical" evidence="13">
    <location>
        <begin position="175"/>
        <end position="194"/>
    </location>
</feature>
<feature type="transmembrane region" description="Helical" evidence="13">
    <location>
        <begin position="55"/>
        <end position="71"/>
    </location>
</feature>
<comment type="subcellular location">
    <subcellularLocation>
        <location evidence="1">Cell membrane</location>
        <topology evidence="1">Multi-pass membrane protein</topology>
    </subcellularLocation>
    <subcellularLocation>
        <location evidence="2">Golgi apparatus membrane</location>
        <topology evidence="2">Multi-pass membrane protein</topology>
    </subcellularLocation>
</comment>
<evidence type="ECO:0000256" key="5">
    <source>
        <dbReference type="ARBA" id="ARBA00022448"/>
    </source>
</evidence>
<gene>
    <name evidence="14" type="ORF">SmJEL517_g01140</name>
</gene>
<feature type="transmembrane region" description="Helical" evidence="13">
    <location>
        <begin position="106"/>
        <end position="127"/>
    </location>
</feature>
<sequence length="239" mass="26030">MADQLCGDNHGCDVFLRYVIPSLGAITALSIFLAPMHSVLQVRNSQKLTVNPNPFPLLTGNCFGWALYGYLARDYFIMLPNMIGWSTSSFYLFTTYPLLQRKQQDTLVGLYIASQALLLFSGCFAFITLGATDTTGKTLVGIVTTAILVAFYFSPLSGLLQIIQSNDASSIHMPLALTSLCNGLLWGAYGLTIADYFVAVPNLFGFLTGCIQVILKVMLPSRSRRGSNASLHGQSDEES</sequence>
<keyword evidence="11" id="KW-0333">Golgi apparatus</keyword>
<keyword evidence="6" id="KW-1003">Cell membrane</keyword>
<evidence type="ECO:0000256" key="2">
    <source>
        <dbReference type="ARBA" id="ARBA00004653"/>
    </source>
</evidence>
<dbReference type="InterPro" id="IPR004316">
    <property type="entry name" value="SWEET_rpt"/>
</dbReference>
<evidence type="ECO:0000256" key="13">
    <source>
        <dbReference type="SAM" id="Phobius"/>
    </source>
</evidence>
<dbReference type="AlphaFoldDB" id="A0A507CFH7"/>
<dbReference type="GO" id="GO:0000139">
    <property type="term" value="C:Golgi membrane"/>
    <property type="evidence" value="ECO:0007669"/>
    <property type="project" value="UniProtKB-SubCell"/>
</dbReference>
<evidence type="ECO:0000313" key="15">
    <source>
        <dbReference type="Proteomes" id="UP000319731"/>
    </source>
</evidence>
<dbReference type="Gene3D" id="1.20.1280.290">
    <property type="match status" value="2"/>
</dbReference>
<dbReference type="Proteomes" id="UP000319731">
    <property type="component" value="Unassembled WGS sequence"/>
</dbReference>
<keyword evidence="15" id="KW-1185">Reference proteome</keyword>
<dbReference type="GO" id="GO:0005886">
    <property type="term" value="C:plasma membrane"/>
    <property type="evidence" value="ECO:0007669"/>
    <property type="project" value="UniProtKB-SubCell"/>
</dbReference>
<organism evidence="14 15">
    <name type="scientific">Synchytrium microbalum</name>
    <dbReference type="NCBI Taxonomy" id="1806994"/>
    <lineage>
        <taxon>Eukaryota</taxon>
        <taxon>Fungi</taxon>
        <taxon>Fungi incertae sedis</taxon>
        <taxon>Chytridiomycota</taxon>
        <taxon>Chytridiomycota incertae sedis</taxon>
        <taxon>Chytridiomycetes</taxon>
        <taxon>Synchytriales</taxon>
        <taxon>Synchytriaceae</taxon>
        <taxon>Synchytrium</taxon>
    </lineage>
</organism>
<keyword evidence="8 13" id="KW-0812">Transmembrane</keyword>
<evidence type="ECO:0000256" key="8">
    <source>
        <dbReference type="ARBA" id="ARBA00022692"/>
    </source>
</evidence>
<dbReference type="FunFam" id="1.20.1280.290:FF:000004">
    <property type="entry name" value="Sugar transporter SWEET"/>
    <property type="match status" value="1"/>
</dbReference>
<dbReference type="PANTHER" id="PTHR10791:SF224">
    <property type="entry name" value="SUGAR TRANSPORTER SWEET"/>
    <property type="match status" value="1"/>
</dbReference>
<feature type="transmembrane region" description="Helical" evidence="13">
    <location>
        <begin position="139"/>
        <end position="163"/>
    </location>
</feature>
<proteinExistence type="inferred from homology"/>
<dbReference type="InterPro" id="IPR047664">
    <property type="entry name" value="SWEET"/>
</dbReference>
<dbReference type="RefSeq" id="XP_031026960.1">
    <property type="nucleotide sequence ID" value="XM_031167068.1"/>
</dbReference>
<evidence type="ECO:0000256" key="11">
    <source>
        <dbReference type="ARBA" id="ARBA00023034"/>
    </source>
</evidence>
<keyword evidence="9" id="KW-0677">Repeat</keyword>
<dbReference type="EMBL" id="QEAO01000004">
    <property type="protein sequence ID" value="TPX36746.1"/>
    <property type="molecule type" value="Genomic_DNA"/>
</dbReference>
<dbReference type="GeneID" id="42002365"/>
<keyword evidence="12 13" id="KW-0472">Membrane</keyword>
<dbReference type="Pfam" id="PF03083">
    <property type="entry name" value="MtN3_slv"/>
    <property type="match status" value="2"/>
</dbReference>
<keyword evidence="5" id="KW-0813">Transport</keyword>
<evidence type="ECO:0000256" key="12">
    <source>
        <dbReference type="ARBA" id="ARBA00023136"/>
    </source>
</evidence>
<reference evidence="14 15" key="1">
    <citation type="journal article" date="2019" name="Sci. Rep.">
        <title>Comparative genomics of chytrid fungi reveal insights into the obligate biotrophic and pathogenic lifestyle of Synchytrium endobioticum.</title>
        <authorList>
            <person name="van de Vossenberg B.T.L.H."/>
            <person name="Warris S."/>
            <person name="Nguyen H.D.T."/>
            <person name="van Gent-Pelzer M.P.E."/>
            <person name="Joly D.L."/>
            <person name="van de Geest H.C."/>
            <person name="Bonants P.J.M."/>
            <person name="Smith D.S."/>
            <person name="Levesque C.A."/>
            <person name="van der Lee T.A.J."/>
        </authorList>
    </citation>
    <scope>NUCLEOTIDE SEQUENCE [LARGE SCALE GENOMIC DNA]</scope>
    <source>
        <strain evidence="14 15">JEL517</strain>
    </source>
</reference>
<evidence type="ECO:0000313" key="14">
    <source>
        <dbReference type="EMBL" id="TPX36746.1"/>
    </source>
</evidence>
<feature type="transmembrane region" description="Helical" evidence="13">
    <location>
        <begin position="200"/>
        <end position="219"/>
    </location>
</feature>
<evidence type="ECO:0000256" key="9">
    <source>
        <dbReference type="ARBA" id="ARBA00022737"/>
    </source>
</evidence>
<comment type="caution">
    <text evidence="14">The sequence shown here is derived from an EMBL/GenBank/DDBJ whole genome shotgun (WGS) entry which is preliminary data.</text>
</comment>
<evidence type="ECO:0000256" key="3">
    <source>
        <dbReference type="ARBA" id="ARBA00007809"/>
    </source>
</evidence>
<evidence type="ECO:0000256" key="6">
    <source>
        <dbReference type="ARBA" id="ARBA00022475"/>
    </source>
</evidence>
<evidence type="ECO:0000256" key="1">
    <source>
        <dbReference type="ARBA" id="ARBA00004651"/>
    </source>
</evidence>
<keyword evidence="7" id="KW-0762">Sugar transport</keyword>
<evidence type="ECO:0000256" key="10">
    <source>
        <dbReference type="ARBA" id="ARBA00022989"/>
    </source>
</evidence>
<keyword evidence="10 13" id="KW-1133">Transmembrane helix</keyword>
<feature type="transmembrane region" description="Helical" evidence="13">
    <location>
        <begin position="15"/>
        <end position="34"/>
    </location>
</feature>
<protein>
    <recommendedName>
        <fullName evidence="4">Sugar transporter SWEET1</fullName>
    </recommendedName>
</protein>
<feature type="transmembrane region" description="Helical" evidence="13">
    <location>
        <begin position="77"/>
        <end position="99"/>
    </location>
</feature>
<evidence type="ECO:0000256" key="7">
    <source>
        <dbReference type="ARBA" id="ARBA00022597"/>
    </source>
</evidence>
<comment type="similarity">
    <text evidence="3">Belongs to the SWEET sugar transporter family.</text>
</comment>